<comment type="subunit">
    <text evidence="15">Interacts with odr-4.</text>
</comment>
<keyword evidence="6" id="KW-0552">Olfaction</keyword>
<dbReference type="GO" id="GO:0038022">
    <property type="term" value="F:G protein-coupled olfactory receptor activity"/>
    <property type="evidence" value="ECO:0000318"/>
    <property type="project" value="GO_Central"/>
</dbReference>
<keyword evidence="4" id="KW-0716">Sensory transduction</keyword>
<keyword evidence="11" id="KW-0325">Glycoprotein</keyword>
<dbReference type="FunCoup" id="G4SBH9">
    <property type="interactions" value="82"/>
</dbReference>
<feature type="transmembrane region" description="Helical" evidence="19">
    <location>
        <begin position="206"/>
        <end position="228"/>
    </location>
</feature>
<keyword evidence="8" id="KW-0969">Cilium</keyword>
<dbReference type="InterPro" id="IPR019428">
    <property type="entry name" value="7TM_GPCR_serpentine_rcpt_Str"/>
</dbReference>
<feature type="transmembrane region" description="Helical" evidence="19">
    <location>
        <begin position="134"/>
        <end position="154"/>
    </location>
</feature>
<dbReference type="SUPFAM" id="SSF81321">
    <property type="entry name" value="Family A G protein-coupled receptor-like"/>
    <property type="match status" value="1"/>
</dbReference>
<evidence type="ECO:0000256" key="1">
    <source>
        <dbReference type="ARBA" id="ARBA00004272"/>
    </source>
</evidence>
<dbReference type="Pfam" id="PF10326">
    <property type="entry name" value="7TM_GPCR_Str"/>
    <property type="match status" value="1"/>
</dbReference>
<evidence type="ECO:0000256" key="11">
    <source>
        <dbReference type="ARBA" id="ARBA00023180"/>
    </source>
</evidence>
<dbReference type="PANTHER" id="PTHR22943:SF251">
    <property type="entry name" value="SEVEN TM RECEPTOR"/>
    <property type="match status" value="1"/>
</dbReference>
<dbReference type="GO" id="GO:0042048">
    <property type="term" value="P:olfactory behavior"/>
    <property type="evidence" value="ECO:0000318"/>
    <property type="project" value="GO_Central"/>
</dbReference>
<evidence type="ECO:0000256" key="5">
    <source>
        <dbReference type="ARBA" id="ARBA00022692"/>
    </source>
</evidence>
<comment type="subcellular location">
    <subcellularLocation>
        <location evidence="1">Cell projection</location>
        <location evidence="1">Cilium membrane</location>
        <topology evidence="1">Multi-pass membrane protein</topology>
    </subcellularLocation>
</comment>
<evidence type="ECO:0000256" key="15">
    <source>
        <dbReference type="ARBA" id="ARBA00064300"/>
    </source>
</evidence>
<protein>
    <recommendedName>
        <fullName evidence="16">Serpentine receptor class r-10</fullName>
    </recommendedName>
    <alternativeName>
        <fullName evidence="17">Odorant response abnormal protein 10</fullName>
    </alternativeName>
    <alternativeName>
        <fullName evidence="18">Olfactory receptor 10</fullName>
    </alternativeName>
</protein>
<keyword evidence="5 19" id="KW-0812">Transmembrane</keyword>
<dbReference type="KEGG" id="cel:CELE_Y9C9A.18"/>
<keyword evidence="7 19" id="KW-1133">Transmembrane helix</keyword>
<dbReference type="SMR" id="G4SBH9"/>
<comment type="similarity">
    <text evidence="14">Belongs to the nematode receptor-like protein str family.</text>
</comment>
<evidence type="ECO:0000256" key="13">
    <source>
        <dbReference type="ARBA" id="ARBA00054965"/>
    </source>
</evidence>
<keyword evidence="3" id="KW-0145">Chemotaxis</keyword>
<dbReference type="AlphaFoldDB" id="G4SBH9"/>
<evidence type="ECO:0000256" key="17">
    <source>
        <dbReference type="ARBA" id="ARBA00078653"/>
    </source>
</evidence>
<evidence type="ECO:0000256" key="4">
    <source>
        <dbReference type="ARBA" id="ARBA00022606"/>
    </source>
</evidence>
<evidence type="ECO:0000256" key="8">
    <source>
        <dbReference type="ARBA" id="ARBA00023069"/>
    </source>
</evidence>
<keyword evidence="12" id="KW-0966">Cell projection</keyword>
<dbReference type="Proteomes" id="UP000001940">
    <property type="component" value="Chromosome IV"/>
</dbReference>
<proteinExistence type="inferred from homology"/>
<feature type="transmembrane region" description="Helical" evidence="19">
    <location>
        <begin position="87"/>
        <end position="114"/>
    </location>
</feature>
<dbReference type="WormBase" id="Y9C9A.18">
    <property type="protein sequence ID" value="CE38254"/>
    <property type="gene ID" value="WBGene00006204"/>
    <property type="gene designation" value="str-159"/>
</dbReference>
<evidence type="ECO:0000256" key="16">
    <source>
        <dbReference type="ARBA" id="ARBA00067967"/>
    </source>
</evidence>
<comment type="function">
    <text evidence="13">An odorant receptor which affects chemotaxis to the volatile odorant diacetyl. Specifies AWA neuronal cell fate via the odr-7 pathway.</text>
</comment>
<keyword evidence="2" id="KW-1003">Cell membrane</keyword>
<evidence type="ECO:0000256" key="2">
    <source>
        <dbReference type="ARBA" id="ARBA00022475"/>
    </source>
</evidence>
<evidence type="ECO:0000256" key="14">
    <source>
        <dbReference type="ARBA" id="ARBA00061678"/>
    </source>
</evidence>
<dbReference type="GO" id="GO:0060170">
    <property type="term" value="C:ciliary membrane"/>
    <property type="evidence" value="ECO:0007669"/>
    <property type="project" value="UniProtKB-SubCell"/>
</dbReference>
<dbReference type="GO" id="GO:0006935">
    <property type="term" value="P:chemotaxis"/>
    <property type="evidence" value="ECO:0007669"/>
    <property type="project" value="UniProtKB-KW"/>
</dbReference>
<name>G4SBH9_CAEEL</name>
<organism evidence="20 21">
    <name type="scientific">Caenorhabditis elegans</name>
    <dbReference type="NCBI Taxonomy" id="6239"/>
    <lineage>
        <taxon>Eukaryota</taxon>
        <taxon>Metazoa</taxon>
        <taxon>Ecdysozoa</taxon>
        <taxon>Nematoda</taxon>
        <taxon>Chromadorea</taxon>
        <taxon>Rhabditida</taxon>
        <taxon>Rhabditina</taxon>
        <taxon>Rhabditomorpha</taxon>
        <taxon>Rhabditoidea</taxon>
        <taxon>Rhabditidae</taxon>
        <taxon>Peloderinae</taxon>
        <taxon>Caenorhabditis</taxon>
    </lineage>
</organism>
<evidence type="ECO:0000256" key="7">
    <source>
        <dbReference type="ARBA" id="ARBA00022989"/>
    </source>
</evidence>
<dbReference type="GO" id="GO:0007186">
    <property type="term" value="P:G protein-coupled receptor signaling pathway"/>
    <property type="evidence" value="ECO:0000318"/>
    <property type="project" value="GO_Central"/>
</dbReference>
<dbReference type="eggNOG" id="ENOG502TG15">
    <property type="taxonomic scope" value="Eukaryota"/>
</dbReference>
<feature type="transmembrane region" description="Helical" evidence="19">
    <location>
        <begin position="249"/>
        <end position="277"/>
    </location>
</feature>
<accession>G4SBH9</accession>
<feature type="transmembrane region" description="Helical" evidence="19">
    <location>
        <begin position="283"/>
        <end position="307"/>
    </location>
</feature>
<evidence type="ECO:0000313" key="22">
    <source>
        <dbReference type="WormBase" id="Y9C9A.18"/>
    </source>
</evidence>
<gene>
    <name evidence="20 22" type="primary">str-159</name>
    <name evidence="20" type="ORF">CELE_Y9C9A.18</name>
    <name evidence="22" type="ORF">Y9C9A.18</name>
</gene>
<evidence type="ECO:0000256" key="18">
    <source>
        <dbReference type="ARBA" id="ARBA00082489"/>
    </source>
</evidence>
<reference evidence="20 21" key="1">
    <citation type="journal article" date="1998" name="Science">
        <title>Genome sequence of the nematode C. elegans: a platform for investigating biology.</title>
        <authorList>
            <consortium name="The C. elegans sequencing consortium"/>
            <person name="Sulson J.E."/>
            <person name="Waterston R."/>
        </authorList>
    </citation>
    <scope>NUCLEOTIDE SEQUENCE [LARGE SCALE GENOMIC DNA]</scope>
    <source>
        <strain evidence="20 21">Bristol N2</strain>
    </source>
</reference>
<evidence type="ECO:0000256" key="3">
    <source>
        <dbReference type="ARBA" id="ARBA00022500"/>
    </source>
</evidence>
<feature type="transmembrane region" description="Helical" evidence="19">
    <location>
        <begin position="6"/>
        <end position="31"/>
    </location>
</feature>
<sequence>MGIFVIIKLIVKDSCTLIAILTNSLLIYLALTKSPPKMGNYKYLLCYFSVLSITYVTLDFLAAPYVYTFEASSVLLMDLRNTIFTEYPAVAFLIIVSACGCFGATLAAIAINFIYRLWALERKGRLRYFEGKLLIAWILLSLFTGFLSACVFWTTGPNDQINNYIRHNLKEEYDLDVDQTSYIAFVYWKSENRVDYLNILDTSKLMIVNIIMIIPFSIIFYCGLKSYYQIKELISKGENEFSRRLQMQLYKALVAQTFIPTLFLFIPVSLFLVGPLIGINVTWALRAVTVFFSIYLATESLPIIFLVDDYRTAIANIFRRCLSKPQVATVSVHDSD</sequence>
<keyword evidence="21" id="KW-1185">Reference proteome</keyword>
<dbReference type="PANTHER" id="PTHR22943">
    <property type="entry name" value="7-TRANSMEMBRANE DOMAIN RECEPTOR C.ELEGANS"/>
    <property type="match status" value="1"/>
</dbReference>
<evidence type="ECO:0000256" key="6">
    <source>
        <dbReference type="ARBA" id="ARBA00022725"/>
    </source>
</evidence>
<dbReference type="FunFam" id="1.20.1070.10:FF:000128">
    <property type="entry name" value="Seven TM Receptor"/>
    <property type="match status" value="1"/>
</dbReference>
<evidence type="ECO:0000256" key="10">
    <source>
        <dbReference type="ARBA" id="ARBA00023170"/>
    </source>
</evidence>
<keyword evidence="9 19" id="KW-0472">Membrane</keyword>
<evidence type="ECO:0000256" key="9">
    <source>
        <dbReference type="ARBA" id="ARBA00023136"/>
    </source>
</evidence>
<dbReference type="EMBL" id="BX284604">
    <property type="protein sequence ID" value="CCD68702.1"/>
    <property type="molecule type" value="Genomic_DNA"/>
</dbReference>
<dbReference type="AGR" id="WB:WBGene00006204"/>
<dbReference type="RefSeq" id="NP_500671.2">
    <property type="nucleotide sequence ID" value="NM_068270.2"/>
</dbReference>
<dbReference type="PhylomeDB" id="G4SBH9"/>
<dbReference type="GeneID" id="189423"/>
<dbReference type="GO" id="GO:0005886">
    <property type="term" value="C:plasma membrane"/>
    <property type="evidence" value="ECO:0000318"/>
    <property type="project" value="GO_Central"/>
</dbReference>
<dbReference type="OMA" id="YWTIDEY"/>
<evidence type="ECO:0000313" key="20">
    <source>
        <dbReference type="EMBL" id="CCD68702.1"/>
    </source>
</evidence>
<evidence type="ECO:0000313" key="21">
    <source>
        <dbReference type="Proteomes" id="UP000001940"/>
    </source>
</evidence>
<dbReference type="InParanoid" id="G4SBH9"/>
<evidence type="ECO:0000256" key="12">
    <source>
        <dbReference type="ARBA" id="ARBA00023273"/>
    </source>
</evidence>
<evidence type="ECO:0000256" key="19">
    <source>
        <dbReference type="SAM" id="Phobius"/>
    </source>
</evidence>
<keyword evidence="10 20" id="KW-0675">Receptor</keyword>
<dbReference type="HOGENOM" id="CLU_036335_2_0_1"/>
<feature type="transmembrane region" description="Helical" evidence="19">
    <location>
        <begin position="43"/>
        <end position="67"/>
    </location>
</feature>
<dbReference type="CTD" id="189423"/>
<dbReference type="PaxDb" id="6239-Y9C9A.18"/>